<reference evidence="2" key="2">
    <citation type="journal article" date="2021" name="PeerJ">
        <title>Extensive microbial diversity within the chicken gut microbiome revealed by metagenomics and culture.</title>
        <authorList>
            <person name="Gilroy R."/>
            <person name="Ravi A."/>
            <person name="Getino M."/>
            <person name="Pursley I."/>
            <person name="Horton D.L."/>
            <person name="Alikhan N.F."/>
            <person name="Baker D."/>
            <person name="Gharbi K."/>
            <person name="Hall N."/>
            <person name="Watson M."/>
            <person name="Adriaenssens E.M."/>
            <person name="Foster-Nyarko E."/>
            <person name="Jarju S."/>
            <person name="Secka A."/>
            <person name="Antonio M."/>
            <person name="Oren A."/>
            <person name="Chaudhuri R.R."/>
            <person name="La Ragione R."/>
            <person name="Hildebrand F."/>
            <person name="Pallen M.J."/>
        </authorList>
    </citation>
    <scope>NUCLEOTIDE SEQUENCE</scope>
    <source>
        <strain evidence="2">ChiSjej2B20-13462</strain>
    </source>
</reference>
<dbReference type="Gene3D" id="3.90.550.10">
    <property type="entry name" value="Spore Coat Polysaccharide Biosynthesis Protein SpsA, Chain A"/>
    <property type="match status" value="1"/>
</dbReference>
<organism evidence="2 3">
    <name type="scientific">Candidatus Avoscillospira stercorigallinarum</name>
    <dbReference type="NCBI Taxonomy" id="2840708"/>
    <lineage>
        <taxon>Bacteria</taxon>
        <taxon>Bacillati</taxon>
        <taxon>Bacillota</taxon>
        <taxon>Clostridia</taxon>
        <taxon>Eubacteriales</taxon>
        <taxon>Oscillospiraceae</taxon>
        <taxon>Oscillospiraceae incertae sedis</taxon>
        <taxon>Candidatus Avoscillospira</taxon>
    </lineage>
</organism>
<comment type="caution">
    <text evidence="2">The sequence shown here is derived from an EMBL/GenBank/DDBJ whole genome shotgun (WGS) entry which is preliminary data.</text>
</comment>
<dbReference type="Proteomes" id="UP000886874">
    <property type="component" value="Unassembled WGS sequence"/>
</dbReference>
<dbReference type="AlphaFoldDB" id="A0A9D0Z622"/>
<keyword evidence="2" id="KW-0808">Transferase</keyword>
<dbReference type="SUPFAM" id="SSF53448">
    <property type="entry name" value="Nucleotide-diphospho-sugar transferases"/>
    <property type="match status" value="1"/>
</dbReference>
<name>A0A9D0Z622_9FIRM</name>
<dbReference type="InterPro" id="IPR005835">
    <property type="entry name" value="NTP_transferase_dom"/>
</dbReference>
<sequence>MHDPALVIMAAGMGSRFGGLKQMTPVDAEGHFLMDFSVYDAIAAGFRRVVFIIKEEMREAFEEKVGRRVAPHIPVTYVYQDLRQLPEGFTAPEGRVKPWGTAHAVLAAAAELEDTPFAVLNADDFYGAAAFAAMGAYLRAGHGPGCHAMVGYRLGNTLTEHGSVSRGVCTVDAQGLLTSVTERKRVFKTPDGPAYTEDGETYHPLPEDAPVSMNFWGFQPDVLPLFRGSFAAFLGGLTSETAMTAECLIPQLTDRMIREKRGSVQVLTTPARWYGVTYREDLPGVSAAIAALKQAGAYPDKLWENA</sequence>
<evidence type="ECO:0000313" key="3">
    <source>
        <dbReference type="Proteomes" id="UP000886874"/>
    </source>
</evidence>
<dbReference type="InterPro" id="IPR029044">
    <property type="entry name" value="Nucleotide-diphossugar_trans"/>
</dbReference>
<proteinExistence type="predicted"/>
<reference evidence="2" key="1">
    <citation type="submission" date="2020-10" db="EMBL/GenBank/DDBJ databases">
        <authorList>
            <person name="Gilroy R."/>
        </authorList>
    </citation>
    <scope>NUCLEOTIDE SEQUENCE</scope>
    <source>
        <strain evidence="2">ChiSjej2B20-13462</strain>
    </source>
</reference>
<dbReference type="EMBL" id="DVFN01000065">
    <property type="protein sequence ID" value="HIQ69535.1"/>
    <property type="molecule type" value="Genomic_DNA"/>
</dbReference>
<evidence type="ECO:0000313" key="2">
    <source>
        <dbReference type="EMBL" id="HIQ69535.1"/>
    </source>
</evidence>
<dbReference type="GO" id="GO:0016740">
    <property type="term" value="F:transferase activity"/>
    <property type="evidence" value="ECO:0007669"/>
    <property type="project" value="UniProtKB-KW"/>
</dbReference>
<protein>
    <submittedName>
        <fullName evidence="2">NTP transferase domain-containing protein</fullName>
    </submittedName>
</protein>
<evidence type="ECO:0000259" key="1">
    <source>
        <dbReference type="Pfam" id="PF00483"/>
    </source>
</evidence>
<dbReference type="Pfam" id="PF00483">
    <property type="entry name" value="NTP_transferase"/>
    <property type="match status" value="1"/>
</dbReference>
<gene>
    <name evidence="2" type="ORF">IAA67_04295</name>
</gene>
<accession>A0A9D0Z622</accession>
<feature type="domain" description="Nucleotidyl transferase" evidence="1">
    <location>
        <begin position="7"/>
        <end position="152"/>
    </location>
</feature>